<evidence type="ECO:0000256" key="1">
    <source>
        <dbReference type="SAM" id="MobiDB-lite"/>
    </source>
</evidence>
<name>A0A1G8CG34_9FIRM</name>
<organism evidence="2 3">
    <name type="scientific">Desulfosporosinus hippei DSM 8344</name>
    <dbReference type="NCBI Taxonomy" id="1121419"/>
    <lineage>
        <taxon>Bacteria</taxon>
        <taxon>Bacillati</taxon>
        <taxon>Bacillota</taxon>
        <taxon>Clostridia</taxon>
        <taxon>Eubacteriales</taxon>
        <taxon>Desulfitobacteriaceae</taxon>
        <taxon>Desulfosporosinus</taxon>
    </lineage>
</organism>
<gene>
    <name evidence="2" type="ORF">SAMN05443529_11390</name>
</gene>
<evidence type="ECO:0000313" key="2">
    <source>
        <dbReference type="EMBL" id="SDH44348.1"/>
    </source>
</evidence>
<dbReference type="STRING" id="1121419.SAMN05443529_11390"/>
<proteinExistence type="predicted"/>
<dbReference type="RefSeq" id="WP_092333733.1">
    <property type="nucleotide sequence ID" value="NZ_FNCP01000013.1"/>
</dbReference>
<dbReference type="AlphaFoldDB" id="A0A1G8CG34"/>
<accession>A0A1G8CG34</accession>
<evidence type="ECO:0000313" key="3">
    <source>
        <dbReference type="Proteomes" id="UP000198656"/>
    </source>
</evidence>
<evidence type="ECO:0008006" key="4">
    <source>
        <dbReference type="Google" id="ProtNLM"/>
    </source>
</evidence>
<keyword evidence="3" id="KW-1185">Reference proteome</keyword>
<dbReference type="Gene3D" id="1.10.1660.10">
    <property type="match status" value="1"/>
</dbReference>
<reference evidence="3" key="1">
    <citation type="submission" date="2016-10" db="EMBL/GenBank/DDBJ databases">
        <authorList>
            <person name="Varghese N."/>
            <person name="Submissions S."/>
        </authorList>
    </citation>
    <scope>NUCLEOTIDE SEQUENCE [LARGE SCALE GENOMIC DNA]</scope>
    <source>
        <strain evidence="3">DSM 8344</strain>
    </source>
</reference>
<dbReference type="OrthoDB" id="2941282at2"/>
<dbReference type="EMBL" id="FNCP01000013">
    <property type="protein sequence ID" value="SDH44348.1"/>
    <property type="molecule type" value="Genomic_DNA"/>
</dbReference>
<feature type="region of interest" description="Disordered" evidence="1">
    <location>
        <begin position="79"/>
        <end position="105"/>
    </location>
</feature>
<sequence length="105" mass="12394">MREFDSQVMYTAGDVALLINRSRQTILAWDALSDFWEQEHGVRFTPKPVRDNGQRLYSKTQVREIKKFVDSKKSGIMAKAKREMEEKKKGKMSKENKQNWALDRK</sequence>
<dbReference type="Proteomes" id="UP000198656">
    <property type="component" value="Unassembled WGS sequence"/>
</dbReference>
<feature type="compositionally biased region" description="Basic and acidic residues" evidence="1">
    <location>
        <begin position="80"/>
        <end position="105"/>
    </location>
</feature>
<protein>
    <recommendedName>
        <fullName evidence="4">MerR HTH family regulatory protein</fullName>
    </recommendedName>
</protein>